<proteinExistence type="predicted"/>
<keyword evidence="3" id="KW-1185">Reference proteome</keyword>
<organism evidence="2 3">
    <name type="scientific">Musa troglodytarum</name>
    <name type="common">fe'i banana</name>
    <dbReference type="NCBI Taxonomy" id="320322"/>
    <lineage>
        <taxon>Eukaryota</taxon>
        <taxon>Viridiplantae</taxon>
        <taxon>Streptophyta</taxon>
        <taxon>Embryophyta</taxon>
        <taxon>Tracheophyta</taxon>
        <taxon>Spermatophyta</taxon>
        <taxon>Magnoliopsida</taxon>
        <taxon>Liliopsida</taxon>
        <taxon>Zingiberales</taxon>
        <taxon>Musaceae</taxon>
        <taxon>Musa</taxon>
    </lineage>
</organism>
<feature type="compositionally biased region" description="Low complexity" evidence="1">
    <location>
        <begin position="226"/>
        <end position="238"/>
    </location>
</feature>
<feature type="compositionally biased region" description="Basic residues" evidence="1">
    <location>
        <begin position="212"/>
        <end position="225"/>
    </location>
</feature>
<gene>
    <name evidence="2" type="ORF">MUK42_27095</name>
</gene>
<name>A0A9E7JQ13_9LILI</name>
<dbReference type="AlphaFoldDB" id="A0A9E7JQ13"/>
<feature type="compositionally biased region" description="Basic residues" evidence="1">
    <location>
        <begin position="167"/>
        <end position="185"/>
    </location>
</feature>
<sequence>MSVSATNQIEVNLFTIILVQQRSCVRLLDRGNWELERERCGHWLTPAALVVLRGQLPVTVNGGSPPLPIPSVVLVPVLFSLSQGEEQWIPWGKPLVTTTTTPTAIASSPPPPPSSKARGQSGRGRSQWPPPSRLLRPSFRAAPSRTTTRTWPTSLCSSLGATCEPLKRRRGKPSPKPPRRPRRRPGSASTGPRRATAVSLPSRLSEGIARATRSRRSRPSTKRPSTRAATSRGSTSAPYAGRSSRPERLSAATCGGTGP</sequence>
<accession>A0A9E7JQ13</accession>
<dbReference type="Proteomes" id="UP001055439">
    <property type="component" value="Chromosome 2"/>
</dbReference>
<feature type="compositionally biased region" description="Low complexity" evidence="1">
    <location>
        <begin position="133"/>
        <end position="154"/>
    </location>
</feature>
<evidence type="ECO:0000256" key="1">
    <source>
        <dbReference type="SAM" id="MobiDB-lite"/>
    </source>
</evidence>
<evidence type="ECO:0000313" key="2">
    <source>
        <dbReference type="EMBL" id="URD89188.1"/>
    </source>
</evidence>
<reference evidence="2" key="1">
    <citation type="submission" date="2022-05" db="EMBL/GenBank/DDBJ databases">
        <title>The Musa troglodytarum L. genome provides insights into the mechanism of non-climacteric behaviour and enrichment of carotenoids.</title>
        <authorList>
            <person name="Wang J."/>
        </authorList>
    </citation>
    <scope>NUCLEOTIDE SEQUENCE</scope>
    <source>
        <tissue evidence="2">Leaf</tissue>
    </source>
</reference>
<dbReference type="EMBL" id="CP097504">
    <property type="protein sequence ID" value="URD89188.1"/>
    <property type="molecule type" value="Genomic_DNA"/>
</dbReference>
<evidence type="ECO:0000313" key="3">
    <source>
        <dbReference type="Proteomes" id="UP001055439"/>
    </source>
</evidence>
<protein>
    <submittedName>
        <fullName evidence="2">Uncharacterized protein</fullName>
    </submittedName>
</protein>
<feature type="region of interest" description="Disordered" evidence="1">
    <location>
        <begin position="99"/>
        <end position="259"/>
    </location>
</feature>